<dbReference type="InterPro" id="IPR018060">
    <property type="entry name" value="HTH_AraC"/>
</dbReference>
<evidence type="ECO:0000313" key="6">
    <source>
        <dbReference type="Proteomes" id="UP000199050"/>
    </source>
</evidence>
<reference evidence="6" key="1">
    <citation type="submission" date="2016-10" db="EMBL/GenBank/DDBJ databases">
        <authorList>
            <person name="Varghese N."/>
            <person name="Submissions S."/>
        </authorList>
    </citation>
    <scope>NUCLEOTIDE SEQUENCE [LARGE SCALE GENOMIC DNA]</scope>
    <source>
        <strain evidence="6">CGMCC 1.11012</strain>
    </source>
</reference>
<organism evidence="5 6">
    <name type="scientific">Paenibacillus typhae</name>
    <dbReference type="NCBI Taxonomy" id="1174501"/>
    <lineage>
        <taxon>Bacteria</taxon>
        <taxon>Bacillati</taxon>
        <taxon>Bacillota</taxon>
        <taxon>Bacilli</taxon>
        <taxon>Bacillales</taxon>
        <taxon>Paenibacillaceae</taxon>
        <taxon>Paenibacillus</taxon>
    </lineage>
</organism>
<dbReference type="InterPro" id="IPR009057">
    <property type="entry name" value="Homeodomain-like_sf"/>
</dbReference>
<dbReference type="Gene3D" id="2.60.120.10">
    <property type="entry name" value="Jelly Rolls"/>
    <property type="match status" value="1"/>
</dbReference>
<protein>
    <submittedName>
        <fullName evidence="5">AraC family transcriptional regulator, L-rhamnose operon transcriptional activator RhaR</fullName>
    </submittedName>
</protein>
<dbReference type="AlphaFoldDB" id="A0A1G8R771"/>
<dbReference type="InterPro" id="IPR037923">
    <property type="entry name" value="HTH-like"/>
</dbReference>
<dbReference type="InterPro" id="IPR003313">
    <property type="entry name" value="AraC-bd"/>
</dbReference>
<dbReference type="STRING" id="1174501.SAMN05216192_11219"/>
<dbReference type="Gene3D" id="1.10.10.60">
    <property type="entry name" value="Homeodomain-like"/>
    <property type="match status" value="2"/>
</dbReference>
<dbReference type="PANTHER" id="PTHR43280:SF28">
    <property type="entry name" value="HTH-TYPE TRANSCRIPTIONAL ACTIVATOR RHAS"/>
    <property type="match status" value="1"/>
</dbReference>
<dbReference type="InterPro" id="IPR014710">
    <property type="entry name" value="RmlC-like_jellyroll"/>
</dbReference>
<proteinExistence type="predicted"/>
<keyword evidence="6" id="KW-1185">Reference proteome</keyword>
<dbReference type="RefSeq" id="WP_090714632.1">
    <property type="nucleotide sequence ID" value="NZ_CBCSKY010000025.1"/>
</dbReference>
<accession>A0A1G8R771</accession>
<evidence type="ECO:0000259" key="4">
    <source>
        <dbReference type="PROSITE" id="PS01124"/>
    </source>
</evidence>
<dbReference type="Pfam" id="PF12833">
    <property type="entry name" value="HTH_18"/>
    <property type="match status" value="1"/>
</dbReference>
<name>A0A1G8R771_9BACL</name>
<evidence type="ECO:0000256" key="1">
    <source>
        <dbReference type="ARBA" id="ARBA00023015"/>
    </source>
</evidence>
<gene>
    <name evidence="5" type="ORF">SAMN05216192_11219</name>
</gene>
<keyword evidence="3" id="KW-0804">Transcription</keyword>
<dbReference type="Proteomes" id="UP000199050">
    <property type="component" value="Unassembled WGS sequence"/>
</dbReference>
<keyword evidence="1" id="KW-0805">Transcription regulation</keyword>
<dbReference type="GO" id="GO:0043565">
    <property type="term" value="F:sequence-specific DNA binding"/>
    <property type="evidence" value="ECO:0007669"/>
    <property type="project" value="InterPro"/>
</dbReference>
<dbReference type="Pfam" id="PF02311">
    <property type="entry name" value="AraC_binding"/>
    <property type="match status" value="1"/>
</dbReference>
<dbReference type="SMART" id="SM00342">
    <property type="entry name" value="HTH_ARAC"/>
    <property type="match status" value="1"/>
</dbReference>
<evidence type="ECO:0000256" key="2">
    <source>
        <dbReference type="ARBA" id="ARBA00023125"/>
    </source>
</evidence>
<keyword evidence="2" id="KW-0238">DNA-binding</keyword>
<dbReference type="OrthoDB" id="2582835at2"/>
<dbReference type="PROSITE" id="PS01124">
    <property type="entry name" value="HTH_ARAC_FAMILY_2"/>
    <property type="match status" value="1"/>
</dbReference>
<feature type="domain" description="HTH araC/xylS-type" evidence="4">
    <location>
        <begin position="189"/>
        <end position="287"/>
    </location>
</feature>
<sequence length="293" mass="33042">MTVRRSSFVMSGQSFFGPDIPVYVNRAYENFELHEHSHEFVEITYVSEGSGVHYIDDEALPVEHGTLFFIPVGRSHVFRPRTTKKDRPLIVYNCLFPVDYLAGLRGAFPQAADICDYFTDEHMPWFSIKDNTGACHSQFQELYSEFSARPPGYLAVIAALIVRLLTGLYRQQLQTGTAIGARPQWMAVEEAIACMKSHYAGRLTLGGLAAAANLSERQFSRLFRQQTGMSFTGYLHNIRMDAACRLLADTTLSVAETAAAVGYADLKFFHQLFRRKIGMAPRQYRLSVRTVSN</sequence>
<dbReference type="InterPro" id="IPR018062">
    <property type="entry name" value="HTH_AraC-typ_CS"/>
</dbReference>
<dbReference type="PROSITE" id="PS00041">
    <property type="entry name" value="HTH_ARAC_FAMILY_1"/>
    <property type="match status" value="1"/>
</dbReference>
<dbReference type="SUPFAM" id="SSF46689">
    <property type="entry name" value="Homeodomain-like"/>
    <property type="match status" value="2"/>
</dbReference>
<evidence type="ECO:0000313" key="5">
    <source>
        <dbReference type="EMBL" id="SDJ12822.1"/>
    </source>
</evidence>
<dbReference type="PANTHER" id="PTHR43280">
    <property type="entry name" value="ARAC-FAMILY TRANSCRIPTIONAL REGULATOR"/>
    <property type="match status" value="1"/>
</dbReference>
<evidence type="ECO:0000256" key="3">
    <source>
        <dbReference type="ARBA" id="ARBA00023163"/>
    </source>
</evidence>
<dbReference type="EMBL" id="FNDX01000012">
    <property type="protein sequence ID" value="SDJ12822.1"/>
    <property type="molecule type" value="Genomic_DNA"/>
</dbReference>
<dbReference type="SUPFAM" id="SSF51215">
    <property type="entry name" value="Regulatory protein AraC"/>
    <property type="match status" value="1"/>
</dbReference>
<dbReference type="GO" id="GO:0003700">
    <property type="term" value="F:DNA-binding transcription factor activity"/>
    <property type="evidence" value="ECO:0007669"/>
    <property type="project" value="InterPro"/>
</dbReference>